<reference evidence="6 7" key="1">
    <citation type="submission" date="2015-04" db="EMBL/GenBank/DDBJ databases">
        <title>The complete genome sequence of the hyperthermophilic, obligate iron-reducing archaeon Geoglobus ahangari strain 234T.</title>
        <authorList>
            <person name="Manzella M.P."/>
            <person name="Holmes D.E."/>
            <person name="Rocheleau J.M."/>
            <person name="Chung A."/>
            <person name="Reguera G."/>
            <person name="Kashefi K."/>
        </authorList>
    </citation>
    <scope>NUCLEOTIDE SEQUENCE [LARGE SCALE GENOMIC DNA]</scope>
    <source>
        <strain evidence="6 7">234</strain>
    </source>
</reference>
<keyword evidence="4" id="KW-1278">Translocase</keyword>
<gene>
    <name evidence="6" type="ORF">GAH_00691</name>
</gene>
<evidence type="ECO:0000256" key="3">
    <source>
        <dbReference type="ARBA" id="ARBA00022840"/>
    </source>
</evidence>
<dbReference type="SUPFAM" id="SSF52540">
    <property type="entry name" value="P-loop containing nucleoside triphosphate hydrolases"/>
    <property type="match status" value="1"/>
</dbReference>
<evidence type="ECO:0000259" key="5">
    <source>
        <dbReference type="PROSITE" id="PS50893"/>
    </source>
</evidence>
<sequence length="248" mass="27451">MIRLENVSFSYNGFPILRNVDLVVGRSEVTFILGPNGSGKTTLLRCIAGILRPKGVVYVEELNVAKANSDEVARRVAYVPQRTEAPPLTVFDTILLGRKPHIRAGVSERDVGVVEKVMRELGIERLAARRLTELSGGELQKVAIARAMAQEPRVLLLDEPTNNLDIRSQHEVMKAVLRLVREREISAVITTHDLSIAGMYADRIVMVKDGRIHGVGGRELLTAETIGEVYGMEVEVHEVNGRVVVFPR</sequence>
<keyword evidence="6" id="KW-0378">Hydrolase</keyword>
<dbReference type="PROSITE" id="PS00211">
    <property type="entry name" value="ABC_TRANSPORTER_1"/>
    <property type="match status" value="1"/>
</dbReference>
<dbReference type="GO" id="GO:0016887">
    <property type="term" value="F:ATP hydrolysis activity"/>
    <property type="evidence" value="ECO:0007669"/>
    <property type="project" value="InterPro"/>
</dbReference>
<dbReference type="PROSITE" id="PS50893">
    <property type="entry name" value="ABC_TRANSPORTER_2"/>
    <property type="match status" value="1"/>
</dbReference>
<dbReference type="InterPro" id="IPR027417">
    <property type="entry name" value="P-loop_NTPase"/>
</dbReference>
<dbReference type="PANTHER" id="PTHR42794:SF1">
    <property type="entry name" value="HEMIN IMPORT ATP-BINDING PROTEIN HMUV"/>
    <property type="match status" value="1"/>
</dbReference>
<organism evidence="6 7">
    <name type="scientific">Geoglobus ahangari</name>
    <dbReference type="NCBI Taxonomy" id="113653"/>
    <lineage>
        <taxon>Archaea</taxon>
        <taxon>Methanobacteriati</taxon>
        <taxon>Methanobacteriota</taxon>
        <taxon>Archaeoglobi</taxon>
        <taxon>Archaeoglobales</taxon>
        <taxon>Archaeoglobaceae</taxon>
        <taxon>Geoglobus</taxon>
    </lineage>
</organism>
<dbReference type="FunCoup" id="A0A0F7IGJ2">
    <property type="interactions" value="14"/>
</dbReference>
<dbReference type="InParanoid" id="A0A0F7IGJ2"/>
<evidence type="ECO:0000256" key="2">
    <source>
        <dbReference type="ARBA" id="ARBA00022741"/>
    </source>
</evidence>
<dbReference type="HOGENOM" id="CLU_000604_1_11_2"/>
<dbReference type="GO" id="GO:0005524">
    <property type="term" value="F:ATP binding"/>
    <property type="evidence" value="ECO:0007669"/>
    <property type="project" value="UniProtKB-KW"/>
</dbReference>
<dbReference type="EMBL" id="CP011267">
    <property type="protein sequence ID" value="AKG91973.1"/>
    <property type="molecule type" value="Genomic_DNA"/>
</dbReference>
<dbReference type="Pfam" id="PF00005">
    <property type="entry name" value="ABC_tran"/>
    <property type="match status" value="1"/>
</dbReference>
<dbReference type="Proteomes" id="UP000034723">
    <property type="component" value="Chromosome"/>
</dbReference>
<dbReference type="EC" id="3.6.3.34" evidence="6"/>
<proteinExistence type="predicted"/>
<dbReference type="PANTHER" id="PTHR42794">
    <property type="entry name" value="HEMIN IMPORT ATP-BINDING PROTEIN HMUV"/>
    <property type="match status" value="1"/>
</dbReference>
<dbReference type="CDD" id="cd03214">
    <property type="entry name" value="ABC_Iron-Siderophores_B12_Hemin"/>
    <property type="match status" value="1"/>
</dbReference>
<dbReference type="KEGG" id="gah:GAH_00691"/>
<dbReference type="InterPro" id="IPR017871">
    <property type="entry name" value="ABC_transporter-like_CS"/>
</dbReference>
<evidence type="ECO:0000313" key="6">
    <source>
        <dbReference type="EMBL" id="AKG91973.1"/>
    </source>
</evidence>
<protein>
    <submittedName>
        <fullName evidence="6">ABC-type cobalamin/Fe3+-siderophores transport system component</fullName>
        <ecNumber evidence="6">3.6.3.34</ecNumber>
    </submittedName>
</protein>
<keyword evidence="1" id="KW-0813">Transport</keyword>
<dbReference type="GeneID" id="24803271"/>
<dbReference type="Gene3D" id="3.40.50.300">
    <property type="entry name" value="P-loop containing nucleotide triphosphate hydrolases"/>
    <property type="match status" value="1"/>
</dbReference>
<dbReference type="RefSeq" id="WP_048094699.1">
    <property type="nucleotide sequence ID" value="NZ_CP011267.1"/>
</dbReference>
<dbReference type="SMART" id="SM00382">
    <property type="entry name" value="AAA"/>
    <property type="match status" value="1"/>
</dbReference>
<keyword evidence="7" id="KW-1185">Reference proteome</keyword>
<accession>A0A0F7IGJ2</accession>
<evidence type="ECO:0000313" key="7">
    <source>
        <dbReference type="Proteomes" id="UP000034723"/>
    </source>
</evidence>
<dbReference type="FunFam" id="3.40.50.300:FF:000134">
    <property type="entry name" value="Iron-enterobactin ABC transporter ATP-binding protein"/>
    <property type="match status" value="1"/>
</dbReference>
<keyword evidence="3" id="KW-0067">ATP-binding</keyword>
<dbReference type="STRING" id="113653.GAH_00691"/>
<dbReference type="AlphaFoldDB" id="A0A0F7IGJ2"/>
<keyword evidence="2" id="KW-0547">Nucleotide-binding</keyword>
<name>A0A0F7IGJ2_9EURY</name>
<dbReference type="InterPro" id="IPR003439">
    <property type="entry name" value="ABC_transporter-like_ATP-bd"/>
</dbReference>
<dbReference type="PATRIC" id="fig|113653.22.peg.691"/>
<dbReference type="InterPro" id="IPR003593">
    <property type="entry name" value="AAA+_ATPase"/>
</dbReference>
<feature type="domain" description="ABC transporter" evidence="5">
    <location>
        <begin position="2"/>
        <end position="234"/>
    </location>
</feature>
<dbReference type="OrthoDB" id="24644at2157"/>
<evidence type="ECO:0000256" key="1">
    <source>
        <dbReference type="ARBA" id="ARBA00022448"/>
    </source>
</evidence>
<evidence type="ECO:0000256" key="4">
    <source>
        <dbReference type="ARBA" id="ARBA00022967"/>
    </source>
</evidence>